<evidence type="ECO:0000313" key="4">
    <source>
        <dbReference type="WormBase" id="R13A1.1"/>
    </source>
</evidence>
<keyword evidence="1" id="KW-0732">Signal</keyword>
<accession>D0VWL9</accession>
<dbReference type="AGR" id="WB:WBGene00020041"/>
<dbReference type="GeneID" id="187849"/>
<gene>
    <name evidence="2" type="ORF">CELE_R13A1.1</name>
    <name evidence="2 4" type="ORF">R13A1.1</name>
</gene>
<dbReference type="CTD" id="187849"/>
<organism evidence="2 3">
    <name type="scientific">Caenorhabditis elegans</name>
    <dbReference type="NCBI Taxonomy" id="6239"/>
    <lineage>
        <taxon>Eukaryota</taxon>
        <taxon>Metazoa</taxon>
        <taxon>Ecdysozoa</taxon>
        <taxon>Nematoda</taxon>
        <taxon>Chromadorea</taxon>
        <taxon>Rhabditida</taxon>
        <taxon>Rhabditina</taxon>
        <taxon>Rhabditomorpha</taxon>
        <taxon>Rhabditoidea</taxon>
        <taxon>Rhabditidae</taxon>
        <taxon>Peloderinae</taxon>
        <taxon>Caenorhabditis</taxon>
    </lineage>
</organism>
<feature type="signal peptide" evidence="1">
    <location>
        <begin position="1"/>
        <end position="23"/>
    </location>
</feature>
<reference evidence="2 3" key="1">
    <citation type="journal article" date="1998" name="Science">
        <title>Genome sequence of the nematode C. elegans: a platform for investigating biology.</title>
        <authorList>
            <consortium name="The C. elegans sequencing consortium"/>
            <person name="Sulson J.E."/>
            <person name="Waterston R."/>
        </authorList>
    </citation>
    <scope>NUCLEOTIDE SEQUENCE [LARGE SCALE GENOMIC DNA]</scope>
    <source>
        <strain evidence="2 3">Bristol N2</strain>
    </source>
</reference>
<dbReference type="WormBase" id="R13A1.1">
    <property type="protein sequence ID" value="CE44233"/>
    <property type="gene ID" value="WBGene00020041"/>
</dbReference>
<dbReference type="Proteomes" id="UP000001940">
    <property type="component" value="Chromosome IV"/>
</dbReference>
<feature type="chain" id="PRO_5003017379" evidence="1">
    <location>
        <begin position="24"/>
        <end position="43"/>
    </location>
</feature>
<dbReference type="PaxDb" id="6239-R13A1.1"/>
<dbReference type="RefSeq" id="NP_501143.2">
    <property type="nucleotide sequence ID" value="NM_068742.2"/>
</dbReference>
<sequence>MFLLLLFLFLIFLIISFDTSLHAIPMPRGAKPKGFMMGLGVCF</sequence>
<evidence type="ECO:0000313" key="3">
    <source>
        <dbReference type="Proteomes" id="UP000001940"/>
    </source>
</evidence>
<protein>
    <submittedName>
        <fullName evidence="2">Uncharacterized protein</fullName>
    </submittedName>
</protein>
<evidence type="ECO:0000313" key="2">
    <source>
        <dbReference type="EMBL" id="CCD67158.1"/>
    </source>
</evidence>
<dbReference type="KEGG" id="cel:CELE_R13A1.1"/>
<keyword evidence="3" id="KW-1185">Reference proteome</keyword>
<dbReference type="Bgee" id="WBGene00020041">
    <property type="expression patterns" value="Expressed in larva"/>
</dbReference>
<dbReference type="InParanoid" id="D0VWL9"/>
<proteinExistence type="predicted"/>
<name>D0VWL9_CAEEL</name>
<dbReference type="AlphaFoldDB" id="D0VWL9"/>
<evidence type="ECO:0000256" key="1">
    <source>
        <dbReference type="SAM" id="SignalP"/>
    </source>
</evidence>
<dbReference type="EMBL" id="BX284604">
    <property type="protein sequence ID" value="CCD67158.1"/>
    <property type="molecule type" value="Genomic_DNA"/>
</dbReference>
<dbReference type="HOGENOM" id="CLU_3242667_0_0_1"/>